<dbReference type="OrthoDB" id="166264at2"/>
<keyword evidence="6" id="KW-1185">Reference proteome</keyword>
<dbReference type="InterPro" id="IPR036390">
    <property type="entry name" value="WH_DNA-bd_sf"/>
</dbReference>
<dbReference type="SUPFAM" id="SSF54909">
    <property type="entry name" value="Dimeric alpha+beta barrel"/>
    <property type="match status" value="1"/>
</dbReference>
<dbReference type="CDD" id="cd00090">
    <property type="entry name" value="HTH_ARSR"/>
    <property type="match status" value="1"/>
</dbReference>
<evidence type="ECO:0000313" key="6">
    <source>
        <dbReference type="Proteomes" id="UP000275281"/>
    </source>
</evidence>
<dbReference type="Gene3D" id="3.30.70.920">
    <property type="match status" value="1"/>
</dbReference>
<protein>
    <submittedName>
        <fullName evidence="5">Lrp/AsnC family transcriptional regulator</fullName>
    </submittedName>
</protein>
<dbReference type="PRINTS" id="PR00033">
    <property type="entry name" value="HTHASNC"/>
</dbReference>
<dbReference type="SUPFAM" id="SSF46785">
    <property type="entry name" value="Winged helix' DNA-binding domain"/>
    <property type="match status" value="1"/>
</dbReference>
<gene>
    <name evidence="5" type="ORF">DRW07_04565</name>
</gene>
<evidence type="ECO:0000256" key="2">
    <source>
        <dbReference type="ARBA" id="ARBA00023125"/>
    </source>
</evidence>
<dbReference type="SMART" id="SM00344">
    <property type="entry name" value="HTH_ASNC"/>
    <property type="match status" value="1"/>
</dbReference>
<dbReference type="Gene3D" id="1.10.10.10">
    <property type="entry name" value="Winged helix-like DNA-binding domain superfamily/Winged helix DNA-binding domain"/>
    <property type="match status" value="1"/>
</dbReference>
<dbReference type="InterPro" id="IPR011991">
    <property type="entry name" value="ArsR-like_HTH"/>
</dbReference>
<dbReference type="EMBL" id="RPOK01000001">
    <property type="protein sequence ID" value="RPJ68850.1"/>
    <property type="molecule type" value="Genomic_DNA"/>
</dbReference>
<dbReference type="InterPro" id="IPR019885">
    <property type="entry name" value="Tscrpt_reg_HTH_AsnC-type_CS"/>
</dbReference>
<dbReference type="Pfam" id="PF01037">
    <property type="entry name" value="AsnC_trans_reg"/>
    <property type="match status" value="1"/>
</dbReference>
<name>A0A3N5Y5A4_9ALTE</name>
<dbReference type="PROSITE" id="PS00519">
    <property type="entry name" value="HTH_ASNC_1"/>
    <property type="match status" value="1"/>
</dbReference>
<accession>A0A3N5Y5A4</accession>
<evidence type="ECO:0000259" key="4">
    <source>
        <dbReference type="PROSITE" id="PS50956"/>
    </source>
</evidence>
<evidence type="ECO:0000256" key="1">
    <source>
        <dbReference type="ARBA" id="ARBA00023015"/>
    </source>
</evidence>
<dbReference type="AlphaFoldDB" id="A0A3N5Y5A4"/>
<dbReference type="PROSITE" id="PS50956">
    <property type="entry name" value="HTH_ASNC_2"/>
    <property type="match status" value="1"/>
</dbReference>
<dbReference type="GO" id="GO:0006355">
    <property type="term" value="P:regulation of DNA-templated transcription"/>
    <property type="evidence" value="ECO:0007669"/>
    <property type="project" value="UniProtKB-ARBA"/>
</dbReference>
<feature type="domain" description="HTH asnC-type" evidence="4">
    <location>
        <begin position="2"/>
        <end position="63"/>
    </location>
</feature>
<organism evidence="5 6">
    <name type="scientific">Alteromonas sediminis</name>
    <dbReference type="NCBI Taxonomy" id="2259342"/>
    <lineage>
        <taxon>Bacteria</taxon>
        <taxon>Pseudomonadati</taxon>
        <taxon>Pseudomonadota</taxon>
        <taxon>Gammaproteobacteria</taxon>
        <taxon>Alteromonadales</taxon>
        <taxon>Alteromonadaceae</taxon>
        <taxon>Alteromonas/Salinimonas group</taxon>
        <taxon>Alteromonas</taxon>
    </lineage>
</organism>
<reference evidence="5 6" key="1">
    <citation type="submission" date="2018-11" db="EMBL/GenBank/DDBJ databases">
        <authorList>
            <person name="Ye M.-Q."/>
            <person name="Du Z.-J."/>
        </authorList>
    </citation>
    <scope>NUCLEOTIDE SEQUENCE [LARGE SCALE GENOMIC DNA]</scope>
    <source>
        <strain evidence="5 6">U0105</strain>
    </source>
</reference>
<dbReference type="InterPro" id="IPR019887">
    <property type="entry name" value="Tscrpt_reg_AsnC/Lrp_C"/>
</dbReference>
<dbReference type="Proteomes" id="UP000275281">
    <property type="component" value="Unassembled WGS sequence"/>
</dbReference>
<proteinExistence type="predicted"/>
<evidence type="ECO:0000313" key="5">
    <source>
        <dbReference type="EMBL" id="RPJ68850.1"/>
    </source>
</evidence>
<dbReference type="GO" id="GO:0005829">
    <property type="term" value="C:cytosol"/>
    <property type="evidence" value="ECO:0007669"/>
    <property type="project" value="TreeGrafter"/>
</dbReference>
<dbReference type="GO" id="GO:0043565">
    <property type="term" value="F:sequence-specific DNA binding"/>
    <property type="evidence" value="ECO:0007669"/>
    <property type="project" value="InterPro"/>
</dbReference>
<keyword evidence="1" id="KW-0805">Transcription regulation</keyword>
<keyword evidence="3" id="KW-0804">Transcription</keyword>
<dbReference type="InterPro" id="IPR019888">
    <property type="entry name" value="Tscrpt_reg_AsnC-like"/>
</dbReference>
<dbReference type="GO" id="GO:0043200">
    <property type="term" value="P:response to amino acid"/>
    <property type="evidence" value="ECO:0007669"/>
    <property type="project" value="TreeGrafter"/>
</dbReference>
<dbReference type="RefSeq" id="WP_124026852.1">
    <property type="nucleotide sequence ID" value="NZ_JBHRSN010000005.1"/>
</dbReference>
<sequence length="152" mass="17135">MLDNFDRKILTALQTDAGRSTADIAAEVGLSQAPCWRRIQRMEQAGIIKRRVAVLDGEKVGYGTIVFAHVKLSAHGRAHLDEFAESVQRIKQVLECYCLMGDQDFFLKVAVKDIYDYEKLFFEKISQIKGVAEVKSTMALSRIKDTNILPIV</sequence>
<dbReference type="Pfam" id="PF13412">
    <property type="entry name" value="HTH_24"/>
    <property type="match status" value="1"/>
</dbReference>
<dbReference type="InterPro" id="IPR000485">
    <property type="entry name" value="AsnC-type_HTH_dom"/>
</dbReference>
<dbReference type="PANTHER" id="PTHR30154">
    <property type="entry name" value="LEUCINE-RESPONSIVE REGULATORY PROTEIN"/>
    <property type="match status" value="1"/>
</dbReference>
<dbReference type="InterPro" id="IPR011008">
    <property type="entry name" value="Dimeric_a/b-barrel"/>
</dbReference>
<keyword evidence="2" id="KW-0238">DNA-binding</keyword>
<comment type="caution">
    <text evidence="5">The sequence shown here is derived from an EMBL/GenBank/DDBJ whole genome shotgun (WGS) entry which is preliminary data.</text>
</comment>
<dbReference type="PANTHER" id="PTHR30154:SF17">
    <property type="entry name" value="DNA-BINDING TRANSCRIPTIONAL ACTIVATOR DECR"/>
    <property type="match status" value="1"/>
</dbReference>
<dbReference type="InterPro" id="IPR036388">
    <property type="entry name" value="WH-like_DNA-bd_sf"/>
</dbReference>
<evidence type="ECO:0000256" key="3">
    <source>
        <dbReference type="ARBA" id="ARBA00023163"/>
    </source>
</evidence>